<evidence type="ECO:0000313" key="2">
    <source>
        <dbReference type="Proteomes" id="UP000179807"/>
    </source>
</evidence>
<dbReference type="Gene3D" id="1.25.40.20">
    <property type="entry name" value="Ankyrin repeat-containing domain"/>
    <property type="match status" value="2"/>
</dbReference>
<dbReference type="SMART" id="SM00248">
    <property type="entry name" value="ANK"/>
    <property type="match status" value="6"/>
</dbReference>
<dbReference type="OrthoDB" id="10254947at2759"/>
<dbReference type="GeneID" id="94848303"/>
<dbReference type="InterPro" id="IPR002110">
    <property type="entry name" value="Ankyrin_rpt"/>
</dbReference>
<comment type="caution">
    <text evidence="1">The sequence shown here is derived from an EMBL/GenBank/DDBJ whole genome shotgun (WGS) entry which is preliminary data.</text>
</comment>
<protein>
    <submittedName>
        <fullName evidence="1">Uncharacterized protein</fullName>
    </submittedName>
</protein>
<reference evidence="1" key="1">
    <citation type="submission" date="2016-10" db="EMBL/GenBank/DDBJ databases">
        <authorList>
            <person name="Benchimol M."/>
            <person name="Almeida L.G."/>
            <person name="Vasconcelos A.T."/>
            <person name="Perreira-Neves A."/>
            <person name="Rosa I.A."/>
            <person name="Tasca T."/>
            <person name="Bogo M.R."/>
            <person name="de Souza W."/>
        </authorList>
    </citation>
    <scope>NUCLEOTIDE SEQUENCE [LARGE SCALE GENOMIC DNA]</scope>
    <source>
        <strain evidence="1">K</strain>
    </source>
</reference>
<gene>
    <name evidence="1" type="ORF">TRFO_41137</name>
</gene>
<keyword evidence="2" id="KW-1185">Reference proteome</keyword>
<evidence type="ECO:0000313" key="1">
    <source>
        <dbReference type="EMBL" id="OHT17287.1"/>
    </source>
</evidence>
<sequence>MKEIEEILPPEILSLATIIIDLQQLLINVSSSNVAQVAQSIFESDFFKDDSSICRFVEHFIEASDYRPSKIHLLCQVLIELLNLFNSETIKTKLTNELLKQFLASVSSPSPFPNESSRPFFLYQCFKYEIFTKDEIIDALNDFVDNYIWFVTPSAWLVAYFIDIVPQSLIEKVMKKFSSDTEKIFLIFYFNYFTSDNKNTDLEMSRNLNKLKYIFMNEIDEQTYVPHRQDNLKNIIRNDDINEFQNYLSSTNFDLNEKLDPSIFEENWLVQFFPTLICYAAYFGSVKIFKYLLLNHADTQIRDSQDHTLSHFAVAGGNIEIIRLVEQNDCDFSRTIEIISRFNRPEIFEWLHETKFSEFSNDVLIQSCYCGNIETVLKCIEAECPINAITSPFYPQTPLLKAAENGKKDVLLILLSIKNINPNFSCLGESPLIFAARNGRTECVRVLCESGKIDINYVGPKGTALHYAVQHCQIDVIKVLIQQKNININTKNYSDKTALQIAQKMGATKIIHLIQPHDSFFTKVTNQIQNWWRS</sequence>
<dbReference type="RefSeq" id="XP_068370423.1">
    <property type="nucleotide sequence ID" value="XM_068513599.1"/>
</dbReference>
<dbReference type="VEuPathDB" id="TrichDB:TRFO_41137"/>
<dbReference type="PANTHER" id="PTHR24159:SF5">
    <property type="entry name" value="ANK_REP_REGION DOMAIN-CONTAINING PROTEIN"/>
    <property type="match status" value="1"/>
</dbReference>
<dbReference type="EMBL" id="MLAK01000017">
    <property type="protein sequence ID" value="OHT17287.1"/>
    <property type="molecule type" value="Genomic_DNA"/>
</dbReference>
<dbReference type="AlphaFoldDB" id="A0A1J4L192"/>
<dbReference type="Pfam" id="PF13637">
    <property type="entry name" value="Ank_4"/>
    <property type="match status" value="1"/>
</dbReference>
<proteinExistence type="predicted"/>
<accession>A0A1J4L192</accession>
<name>A0A1J4L192_9EUKA</name>
<organism evidence="1 2">
    <name type="scientific">Tritrichomonas foetus</name>
    <dbReference type="NCBI Taxonomy" id="1144522"/>
    <lineage>
        <taxon>Eukaryota</taxon>
        <taxon>Metamonada</taxon>
        <taxon>Parabasalia</taxon>
        <taxon>Tritrichomonadida</taxon>
        <taxon>Tritrichomonadidae</taxon>
        <taxon>Tritrichomonas</taxon>
    </lineage>
</organism>
<dbReference type="PANTHER" id="PTHR24159">
    <property type="match status" value="1"/>
</dbReference>
<dbReference type="InterPro" id="IPR036770">
    <property type="entry name" value="Ankyrin_rpt-contain_sf"/>
</dbReference>
<dbReference type="Proteomes" id="UP000179807">
    <property type="component" value="Unassembled WGS sequence"/>
</dbReference>
<dbReference type="Pfam" id="PF12796">
    <property type="entry name" value="Ank_2"/>
    <property type="match status" value="2"/>
</dbReference>
<dbReference type="SUPFAM" id="SSF48403">
    <property type="entry name" value="Ankyrin repeat"/>
    <property type="match status" value="1"/>
</dbReference>